<gene>
    <name evidence="6" type="ORF">FKR81_12690</name>
</gene>
<dbReference type="GO" id="GO:0045892">
    <property type="term" value="P:negative regulation of DNA-templated transcription"/>
    <property type="evidence" value="ECO:0007669"/>
    <property type="project" value="TreeGrafter"/>
</dbReference>
<dbReference type="InterPro" id="IPR036390">
    <property type="entry name" value="WH_DNA-bd_sf"/>
</dbReference>
<evidence type="ECO:0000256" key="4">
    <source>
        <dbReference type="SAM" id="Coils"/>
    </source>
</evidence>
<evidence type="ECO:0000259" key="5">
    <source>
        <dbReference type="PROSITE" id="PS50949"/>
    </source>
</evidence>
<keyword evidence="1" id="KW-0805">Transcription regulation</keyword>
<sequence>MVPINRQNARPLSAQIADDLRRRVATEQLVVGEKIPSLRALAEEYSVAELTVHAAVKELQHEGVLASTSGRGTFVKALPSAGSEEPVDSDAVLTELRELRQEVEALRTRVEAVEQSQRGD</sequence>
<dbReference type="OrthoDB" id="5450856at2"/>
<dbReference type="Proteomes" id="UP000316639">
    <property type="component" value="Unassembled WGS sequence"/>
</dbReference>
<name>A0A563EVL8_9PSEU</name>
<dbReference type="EMBL" id="VOBR01000007">
    <property type="protein sequence ID" value="TWP51719.1"/>
    <property type="molecule type" value="Genomic_DNA"/>
</dbReference>
<dbReference type="Pfam" id="PF00392">
    <property type="entry name" value="GntR"/>
    <property type="match status" value="1"/>
</dbReference>
<evidence type="ECO:0000256" key="1">
    <source>
        <dbReference type="ARBA" id="ARBA00023015"/>
    </source>
</evidence>
<dbReference type="GO" id="GO:0003700">
    <property type="term" value="F:DNA-binding transcription factor activity"/>
    <property type="evidence" value="ECO:0007669"/>
    <property type="project" value="InterPro"/>
</dbReference>
<dbReference type="PANTHER" id="PTHR44846">
    <property type="entry name" value="MANNOSYL-D-GLYCERATE TRANSPORT/METABOLISM SYSTEM REPRESSOR MNGR-RELATED"/>
    <property type="match status" value="1"/>
</dbReference>
<evidence type="ECO:0000313" key="7">
    <source>
        <dbReference type="Proteomes" id="UP000316639"/>
    </source>
</evidence>
<evidence type="ECO:0000256" key="2">
    <source>
        <dbReference type="ARBA" id="ARBA00023125"/>
    </source>
</evidence>
<feature type="domain" description="HTH gntR-type" evidence="5">
    <location>
        <begin position="10"/>
        <end position="78"/>
    </location>
</feature>
<dbReference type="InterPro" id="IPR000524">
    <property type="entry name" value="Tscrpt_reg_HTH_GntR"/>
</dbReference>
<dbReference type="InterPro" id="IPR050679">
    <property type="entry name" value="Bact_HTH_transcr_reg"/>
</dbReference>
<feature type="coiled-coil region" evidence="4">
    <location>
        <begin position="89"/>
        <end position="116"/>
    </location>
</feature>
<comment type="caution">
    <text evidence="6">The sequence shown here is derived from an EMBL/GenBank/DDBJ whole genome shotgun (WGS) entry which is preliminary data.</text>
</comment>
<dbReference type="Gene3D" id="1.10.10.10">
    <property type="entry name" value="Winged helix-like DNA-binding domain superfamily/Winged helix DNA-binding domain"/>
    <property type="match status" value="1"/>
</dbReference>
<keyword evidence="3" id="KW-0804">Transcription</keyword>
<dbReference type="SUPFAM" id="SSF46785">
    <property type="entry name" value="Winged helix' DNA-binding domain"/>
    <property type="match status" value="1"/>
</dbReference>
<evidence type="ECO:0000313" key="6">
    <source>
        <dbReference type="EMBL" id="TWP51719.1"/>
    </source>
</evidence>
<keyword evidence="2" id="KW-0238">DNA-binding</keyword>
<dbReference type="PROSITE" id="PS50949">
    <property type="entry name" value="HTH_GNTR"/>
    <property type="match status" value="1"/>
</dbReference>
<dbReference type="SMART" id="SM00345">
    <property type="entry name" value="HTH_GNTR"/>
    <property type="match status" value="1"/>
</dbReference>
<dbReference type="GO" id="GO:0003677">
    <property type="term" value="F:DNA binding"/>
    <property type="evidence" value="ECO:0007669"/>
    <property type="project" value="UniProtKB-KW"/>
</dbReference>
<dbReference type="CDD" id="cd07377">
    <property type="entry name" value="WHTH_GntR"/>
    <property type="match status" value="1"/>
</dbReference>
<dbReference type="PANTHER" id="PTHR44846:SF17">
    <property type="entry name" value="GNTR-FAMILY TRANSCRIPTIONAL REGULATOR"/>
    <property type="match status" value="1"/>
</dbReference>
<reference evidence="6 7" key="1">
    <citation type="submission" date="2019-07" db="EMBL/GenBank/DDBJ databases">
        <title>Lentzea xizangensis sp. nov., isolated from Qinghai-Tibetan Plateau Soils.</title>
        <authorList>
            <person name="Huang J."/>
        </authorList>
    </citation>
    <scope>NUCLEOTIDE SEQUENCE [LARGE SCALE GENOMIC DNA]</scope>
    <source>
        <strain evidence="6 7">FXJ1.1311</strain>
    </source>
</reference>
<protein>
    <submittedName>
        <fullName evidence="6">GntR family transcriptional regulator</fullName>
    </submittedName>
</protein>
<proteinExistence type="predicted"/>
<organism evidence="6 7">
    <name type="scientific">Lentzea tibetensis</name>
    <dbReference type="NCBI Taxonomy" id="2591470"/>
    <lineage>
        <taxon>Bacteria</taxon>
        <taxon>Bacillati</taxon>
        <taxon>Actinomycetota</taxon>
        <taxon>Actinomycetes</taxon>
        <taxon>Pseudonocardiales</taxon>
        <taxon>Pseudonocardiaceae</taxon>
        <taxon>Lentzea</taxon>
    </lineage>
</organism>
<dbReference type="AlphaFoldDB" id="A0A563EVL8"/>
<evidence type="ECO:0000256" key="3">
    <source>
        <dbReference type="ARBA" id="ARBA00023163"/>
    </source>
</evidence>
<keyword evidence="7" id="KW-1185">Reference proteome</keyword>
<keyword evidence="4" id="KW-0175">Coiled coil</keyword>
<dbReference type="InterPro" id="IPR036388">
    <property type="entry name" value="WH-like_DNA-bd_sf"/>
</dbReference>
<accession>A0A563EVL8</accession>